<sequence>MSGRAGAGAPDEAHVVRRLNDALASCQDAVKAWADRKRDLILLPREALEPAGQVRTRLGQQVLPAIETWLAEADAYVRIATSALPAGPGHQPTNVLPPASIAPPALPPPGSSTRR</sequence>
<feature type="compositionally biased region" description="Pro residues" evidence="1">
    <location>
        <begin position="100"/>
        <end position="115"/>
    </location>
</feature>
<dbReference type="AlphaFoldDB" id="A0A0J8C8B5"/>
<accession>A0A0J8C8B5</accession>
<comment type="caution">
    <text evidence="2">The sequence shown here is derived from an EMBL/GenBank/DDBJ whole genome shotgun (WGS) entry which is preliminary data.</text>
</comment>
<reference evidence="2 3" key="1">
    <citation type="submission" date="2015-06" db="EMBL/GenBank/DDBJ databases">
        <authorList>
            <person name="Ju K.-S."/>
            <person name="Doroghazi J.R."/>
            <person name="Metcalf W.W."/>
        </authorList>
    </citation>
    <scope>NUCLEOTIDE SEQUENCE [LARGE SCALE GENOMIC DNA]</scope>
    <source>
        <strain evidence="2 3">NRRL 3414</strain>
    </source>
</reference>
<dbReference type="PATRIC" id="fig|1938.3.peg.9871"/>
<evidence type="ECO:0000256" key="1">
    <source>
        <dbReference type="SAM" id="MobiDB-lite"/>
    </source>
</evidence>
<feature type="region of interest" description="Disordered" evidence="1">
    <location>
        <begin position="83"/>
        <end position="115"/>
    </location>
</feature>
<dbReference type="RefSeq" id="WP_048581882.1">
    <property type="nucleotide sequence ID" value="NZ_LFNT01000015.1"/>
</dbReference>
<organism evidence="2 3">
    <name type="scientific">Streptomyces viridochromogenes</name>
    <dbReference type="NCBI Taxonomy" id="1938"/>
    <lineage>
        <taxon>Bacteria</taxon>
        <taxon>Bacillati</taxon>
        <taxon>Actinomycetota</taxon>
        <taxon>Actinomycetes</taxon>
        <taxon>Kitasatosporales</taxon>
        <taxon>Streptomycetaceae</taxon>
        <taxon>Streptomyces</taxon>
    </lineage>
</organism>
<dbReference type="Proteomes" id="UP000037432">
    <property type="component" value="Unassembled WGS sequence"/>
</dbReference>
<gene>
    <name evidence="2" type="ORF">ACM01_16010</name>
</gene>
<evidence type="ECO:0000313" key="2">
    <source>
        <dbReference type="EMBL" id="KMS74115.1"/>
    </source>
</evidence>
<proteinExistence type="predicted"/>
<protein>
    <submittedName>
        <fullName evidence="2">Uncharacterized protein</fullName>
    </submittedName>
</protein>
<name>A0A0J8C8B5_STRVR</name>
<dbReference type="EMBL" id="LFNT01000015">
    <property type="protein sequence ID" value="KMS74115.1"/>
    <property type="molecule type" value="Genomic_DNA"/>
</dbReference>
<evidence type="ECO:0000313" key="3">
    <source>
        <dbReference type="Proteomes" id="UP000037432"/>
    </source>
</evidence>